<evidence type="ECO:0000313" key="2">
    <source>
        <dbReference type="Proteomes" id="UP001165101"/>
    </source>
</evidence>
<dbReference type="EMBL" id="BSXV01006179">
    <property type="protein sequence ID" value="GMF03446.1"/>
    <property type="molecule type" value="Genomic_DNA"/>
</dbReference>
<gene>
    <name evidence="1" type="ORF">Cboi01_000630800</name>
</gene>
<comment type="caution">
    <text evidence="1">The sequence shown here is derived from an EMBL/GenBank/DDBJ whole genome shotgun (WGS) entry which is preliminary data.</text>
</comment>
<keyword evidence="2" id="KW-1185">Reference proteome</keyword>
<evidence type="ECO:0000313" key="1">
    <source>
        <dbReference type="EMBL" id="GMF03446.1"/>
    </source>
</evidence>
<reference evidence="1" key="1">
    <citation type="submission" date="2023-04" db="EMBL/GenBank/DDBJ databases">
        <title>Candida boidinii NBRC 1967.</title>
        <authorList>
            <person name="Ichikawa N."/>
            <person name="Sato H."/>
            <person name="Tonouchi N."/>
        </authorList>
    </citation>
    <scope>NUCLEOTIDE SEQUENCE</scope>
    <source>
        <strain evidence="1">NBRC 1967</strain>
    </source>
</reference>
<organism evidence="1 2">
    <name type="scientific">Candida boidinii</name>
    <name type="common">Yeast</name>
    <dbReference type="NCBI Taxonomy" id="5477"/>
    <lineage>
        <taxon>Eukaryota</taxon>
        <taxon>Fungi</taxon>
        <taxon>Dikarya</taxon>
        <taxon>Ascomycota</taxon>
        <taxon>Saccharomycotina</taxon>
        <taxon>Pichiomycetes</taxon>
        <taxon>Pichiales</taxon>
        <taxon>Pichiaceae</taxon>
        <taxon>Ogataea</taxon>
        <taxon>Ogataea/Candida clade</taxon>
    </lineage>
</organism>
<name>A0ACB5U6Q8_CANBO</name>
<protein>
    <submittedName>
        <fullName evidence="1">Unnamed protein product</fullName>
    </submittedName>
</protein>
<sequence>MLTVPNIPIQSFEMSSSSRSNNTLNQPLNNIKENENTNNINKNNHNLIHNKSQRLQSTQNQQNQNQIQQQQQQQQQQENFSNENENLDPNKSYFSLEEVSKHTSPDDIWMIIYDKVYHVESFLYTHPGGAEVLFDCAGVDATEQFEDVSHSDDAVNMLEPYYVGEILPSDLNLLNDKKKLKRKKKRVPPINYNNKDNNINNIINNNNSNNNNNNNDNNNNNIQKFNKYSDKDITDYPKENNNNNMIINNNKSLNLKNSSFIQKYSSIFFSFIAILGLILYIYLQRKKWSDWIS</sequence>
<accession>A0ACB5U6Q8</accession>
<proteinExistence type="predicted"/>
<dbReference type="Proteomes" id="UP001165101">
    <property type="component" value="Unassembled WGS sequence"/>
</dbReference>